<dbReference type="PANTHER" id="PTHR12147">
    <property type="entry name" value="METALLOPEPTIDASE M28 FAMILY MEMBER"/>
    <property type="match status" value="1"/>
</dbReference>
<dbReference type="InterPro" id="IPR045175">
    <property type="entry name" value="M28_fam"/>
</dbReference>
<dbReference type="GO" id="GO:0008235">
    <property type="term" value="F:metalloexopeptidase activity"/>
    <property type="evidence" value="ECO:0007669"/>
    <property type="project" value="InterPro"/>
</dbReference>
<proteinExistence type="predicted"/>
<gene>
    <name evidence="2" type="ORF">OV079_35705</name>
</gene>
<accession>A0A9X3EWK8</accession>
<dbReference type="AlphaFoldDB" id="A0A9X3EWK8"/>
<name>A0A9X3EWK8_9BACT</name>
<keyword evidence="3" id="KW-1185">Reference proteome</keyword>
<dbReference type="RefSeq" id="WP_267773921.1">
    <property type="nucleotide sequence ID" value="NZ_JAPNKE010000002.1"/>
</dbReference>
<feature type="domain" description="Peptidase M28" evidence="1">
    <location>
        <begin position="68"/>
        <end position="278"/>
    </location>
</feature>
<dbReference type="InterPro" id="IPR007484">
    <property type="entry name" value="Peptidase_M28"/>
</dbReference>
<protein>
    <submittedName>
        <fullName evidence="2">M28 family peptidase</fullName>
    </submittedName>
</protein>
<dbReference type="Proteomes" id="UP001150924">
    <property type="component" value="Unassembled WGS sequence"/>
</dbReference>
<dbReference type="EMBL" id="JAPNKE010000002">
    <property type="protein sequence ID" value="MCY1010820.1"/>
    <property type="molecule type" value="Genomic_DNA"/>
</dbReference>
<dbReference type="PANTHER" id="PTHR12147:SF26">
    <property type="entry name" value="PEPTIDASE M28 DOMAIN-CONTAINING PROTEIN"/>
    <property type="match status" value="1"/>
</dbReference>
<comment type="caution">
    <text evidence="2">The sequence shown here is derived from an EMBL/GenBank/DDBJ whole genome shotgun (WGS) entry which is preliminary data.</text>
</comment>
<sequence length="359" mass="38325">MQTRPSERRARIEALVRYLCSPECAGRAPGTPQGVAARTRIVDEFRAIGARPGGTDGYLQPVPDCGANVLAEVPGAGPLGERTIVVAAHYDHLGSLSEDAVFWGADDNAAAVAILVELGRDLLARGRSGRRVVLAAYDGEEPPHFLHGTMGSMHHVAHPTVPLASIDMMLCMDLCGHALGPVGCPSEVRDSLFVLGAELSPGTGDLVEDAAIAGGIYPRRADLDVLPPLSDYHAFRKAGVPVLFLSCGRWEHYRQPTDTPDRLDYDKIVATVDYLARLVQLLRERPDAPAPFDTAARDDVATLASLRTLARHLAPRLPVASLAVAELDALAAAAARGPLSHQQRQQLSWMVAGLEDALS</sequence>
<dbReference type="Pfam" id="PF04389">
    <property type="entry name" value="Peptidase_M28"/>
    <property type="match status" value="1"/>
</dbReference>
<evidence type="ECO:0000313" key="2">
    <source>
        <dbReference type="EMBL" id="MCY1010820.1"/>
    </source>
</evidence>
<organism evidence="2 3">
    <name type="scientific">Nannocystis pusilla</name>
    <dbReference type="NCBI Taxonomy" id="889268"/>
    <lineage>
        <taxon>Bacteria</taxon>
        <taxon>Pseudomonadati</taxon>
        <taxon>Myxococcota</taxon>
        <taxon>Polyangia</taxon>
        <taxon>Nannocystales</taxon>
        <taxon>Nannocystaceae</taxon>
        <taxon>Nannocystis</taxon>
    </lineage>
</organism>
<dbReference type="Gene3D" id="3.40.630.10">
    <property type="entry name" value="Zn peptidases"/>
    <property type="match status" value="1"/>
</dbReference>
<evidence type="ECO:0000313" key="3">
    <source>
        <dbReference type="Proteomes" id="UP001150924"/>
    </source>
</evidence>
<dbReference type="SUPFAM" id="SSF53187">
    <property type="entry name" value="Zn-dependent exopeptidases"/>
    <property type="match status" value="1"/>
</dbReference>
<dbReference type="GO" id="GO:0006508">
    <property type="term" value="P:proteolysis"/>
    <property type="evidence" value="ECO:0007669"/>
    <property type="project" value="InterPro"/>
</dbReference>
<evidence type="ECO:0000259" key="1">
    <source>
        <dbReference type="Pfam" id="PF04389"/>
    </source>
</evidence>
<reference evidence="2" key="1">
    <citation type="submission" date="2022-11" db="EMBL/GenBank/DDBJ databases">
        <title>Minimal conservation of predation-associated metabolite biosynthetic gene clusters underscores biosynthetic potential of Myxococcota including descriptions for ten novel species: Archangium lansinium sp. nov., Myxococcus landrumus sp. nov., Nannocystis bai.</title>
        <authorList>
            <person name="Ahearne A."/>
            <person name="Stevens C."/>
            <person name="Phillips K."/>
        </authorList>
    </citation>
    <scope>NUCLEOTIDE SEQUENCE</scope>
    <source>
        <strain evidence="2">Na p29</strain>
    </source>
</reference>